<keyword evidence="4" id="KW-1185">Reference proteome</keyword>
<dbReference type="AlphaFoldDB" id="A0A4P7BKZ7"/>
<reference evidence="2" key="3">
    <citation type="submission" date="2022-12" db="EMBL/GenBank/DDBJ databases">
        <authorList>
            <person name="Sun Q."/>
            <person name="Kim S."/>
        </authorList>
    </citation>
    <scope>NUCLEOTIDE SEQUENCE</scope>
    <source>
        <strain evidence="2">KCTC 12344</strain>
    </source>
</reference>
<evidence type="ECO:0000313" key="5">
    <source>
        <dbReference type="Proteomes" id="UP000619512"/>
    </source>
</evidence>
<protein>
    <submittedName>
        <fullName evidence="2">Uncharacterized protein</fullName>
    </submittedName>
</protein>
<evidence type="ECO:0000313" key="3">
    <source>
        <dbReference type="EMBL" id="QBQ38385.1"/>
    </source>
</evidence>
<dbReference type="Proteomes" id="UP000619512">
    <property type="component" value="Unassembled WGS sequence"/>
</dbReference>
<accession>A0A4P7BKZ7</accession>
<feature type="chain" id="PRO_5044607002" evidence="1">
    <location>
        <begin position="18"/>
        <end position="156"/>
    </location>
</feature>
<sequence>MKKLTLLALLASGAVHAAEVPAAADCIKPALPLLIHELPLDIQQLLGRGRPGIGGLADSNERFSATDALSKNPAPMTRFRWAGQGDGCYAVTLERGGFIRYVETAVLRQTDGAWRIVGTRVPNPEETGTPYRGPTAEDDVWESVDLSKWQKPVIAK</sequence>
<dbReference type="OrthoDB" id="8754388at2"/>
<dbReference type="EMBL" id="BMWW01000002">
    <property type="protein sequence ID" value="GGY81668.1"/>
    <property type="molecule type" value="Genomic_DNA"/>
</dbReference>
<reference evidence="2" key="1">
    <citation type="journal article" date="2014" name="Int. J. Syst. Evol. Microbiol.">
        <title>Complete genome sequence of Corynebacterium casei LMG S-19264T (=DSM 44701T), isolated from a smear-ripened cheese.</title>
        <authorList>
            <consortium name="US DOE Joint Genome Institute (JGI-PGF)"/>
            <person name="Walter F."/>
            <person name="Albersmeier A."/>
            <person name="Kalinowski J."/>
            <person name="Ruckert C."/>
        </authorList>
    </citation>
    <scope>NUCLEOTIDE SEQUENCE</scope>
    <source>
        <strain evidence="2">KCTC 12344</strain>
    </source>
</reference>
<organism evidence="2 5">
    <name type="scientific">Pseudoduganella plicata</name>
    <dbReference type="NCBI Taxonomy" id="321984"/>
    <lineage>
        <taxon>Bacteria</taxon>
        <taxon>Pseudomonadati</taxon>
        <taxon>Pseudomonadota</taxon>
        <taxon>Betaproteobacteria</taxon>
        <taxon>Burkholderiales</taxon>
        <taxon>Oxalobacteraceae</taxon>
        <taxon>Telluria group</taxon>
        <taxon>Pseudoduganella</taxon>
    </lineage>
</organism>
<evidence type="ECO:0000256" key="1">
    <source>
        <dbReference type="SAM" id="SignalP"/>
    </source>
</evidence>
<keyword evidence="1" id="KW-0732">Signal</keyword>
<dbReference type="RefSeq" id="WP_134387086.1">
    <property type="nucleotide sequence ID" value="NZ_BMWW01000002.1"/>
</dbReference>
<dbReference type="EMBL" id="CP038026">
    <property type="protein sequence ID" value="QBQ38385.1"/>
    <property type="molecule type" value="Genomic_DNA"/>
</dbReference>
<evidence type="ECO:0000313" key="2">
    <source>
        <dbReference type="EMBL" id="GGY81668.1"/>
    </source>
</evidence>
<gene>
    <name evidence="3" type="ORF">E1742_21065</name>
    <name evidence="2" type="ORF">GCM10007388_13110</name>
</gene>
<evidence type="ECO:0000313" key="4">
    <source>
        <dbReference type="Proteomes" id="UP000294359"/>
    </source>
</evidence>
<dbReference type="Proteomes" id="UP000294359">
    <property type="component" value="Chromosome"/>
</dbReference>
<name>A0A4P7BKZ7_9BURK</name>
<reference evidence="3 4" key="2">
    <citation type="submission" date="2019-03" db="EMBL/GenBank/DDBJ databases">
        <title>Draft Genome Sequences of Six Type Strains of the Genus Massilia.</title>
        <authorList>
            <person name="Miess H."/>
            <person name="Frediansyhah A."/>
            <person name="Gross H."/>
        </authorList>
    </citation>
    <scope>NUCLEOTIDE SEQUENCE [LARGE SCALE GENOMIC DNA]</scope>
    <source>
        <strain evidence="3 4">DSM 17505</strain>
    </source>
</reference>
<proteinExistence type="predicted"/>
<feature type="signal peptide" evidence="1">
    <location>
        <begin position="1"/>
        <end position="17"/>
    </location>
</feature>